<dbReference type="SMART" id="SM00487">
    <property type="entry name" value="DEXDc"/>
    <property type="match status" value="1"/>
</dbReference>
<dbReference type="CDD" id="cd18011">
    <property type="entry name" value="DEXDc_RapA"/>
    <property type="match status" value="1"/>
</dbReference>
<keyword evidence="4" id="KW-0067">ATP-binding</keyword>
<evidence type="ECO:0000256" key="4">
    <source>
        <dbReference type="ARBA" id="ARBA00022840"/>
    </source>
</evidence>
<proteinExistence type="predicted"/>
<dbReference type="Gene3D" id="3.40.50.10810">
    <property type="entry name" value="Tandem AAA-ATPase domain"/>
    <property type="match status" value="1"/>
</dbReference>
<evidence type="ECO:0000259" key="5">
    <source>
        <dbReference type="PROSITE" id="PS51192"/>
    </source>
</evidence>
<dbReference type="InterPro" id="IPR027417">
    <property type="entry name" value="P-loop_NTPase"/>
</dbReference>
<evidence type="ECO:0000313" key="8">
    <source>
        <dbReference type="Proteomes" id="UP001500620"/>
    </source>
</evidence>
<gene>
    <name evidence="7" type="ORF">GCM10022255_085260</name>
</gene>
<evidence type="ECO:0000256" key="2">
    <source>
        <dbReference type="ARBA" id="ARBA00022801"/>
    </source>
</evidence>
<evidence type="ECO:0008006" key="9">
    <source>
        <dbReference type="Google" id="ProtNLM"/>
    </source>
</evidence>
<protein>
    <recommendedName>
        <fullName evidence="9">Helicase</fullName>
    </recommendedName>
</protein>
<dbReference type="PROSITE" id="PS51192">
    <property type="entry name" value="HELICASE_ATP_BIND_1"/>
    <property type="match status" value="1"/>
</dbReference>
<keyword evidence="1" id="KW-0547">Nucleotide-binding</keyword>
<dbReference type="InterPro" id="IPR057342">
    <property type="entry name" value="DEXDc_RapA"/>
</dbReference>
<evidence type="ECO:0000259" key="6">
    <source>
        <dbReference type="PROSITE" id="PS51194"/>
    </source>
</evidence>
<comment type="caution">
    <text evidence="7">The sequence shown here is derived from an EMBL/GenBank/DDBJ whole genome shotgun (WGS) entry which is preliminary data.</text>
</comment>
<dbReference type="Gene3D" id="3.40.50.300">
    <property type="entry name" value="P-loop containing nucleotide triphosphate hydrolases"/>
    <property type="match status" value="1"/>
</dbReference>
<feature type="domain" description="Helicase ATP-binding" evidence="5">
    <location>
        <begin position="229"/>
        <end position="397"/>
    </location>
</feature>
<dbReference type="CDD" id="cd18793">
    <property type="entry name" value="SF2_C_SNF"/>
    <property type="match status" value="1"/>
</dbReference>
<dbReference type="InterPro" id="IPR049730">
    <property type="entry name" value="SNF2/RAD54-like_C"/>
</dbReference>
<organism evidence="7 8">
    <name type="scientific">Dactylosporangium darangshiense</name>
    <dbReference type="NCBI Taxonomy" id="579108"/>
    <lineage>
        <taxon>Bacteria</taxon>
        <taxon>Bacillati</taxon>
        <taxon>Actinomycetota</taxon>
        <taxon>Actinomycetes</taxon>
        <taxon>Micromonosporales</taxon>
        <taxon>Micromonosporaceae</taxon>
        <taxon>Dactylosporangium</taxon>
    </lineage>
</organism>
<dbReference type="Pfam" id="PF00271">
    <property type="entry name" value="Helicase_C"/>
    <property type="match status" value="1"/>
</dbReference>
<dbReference type="Proteomes" id="UP001500620">
    <property type="component" value="Unassembled WGS sequence"/>
</dbReference>
<dbReference type="RefSeq" id="WP_345136599.1">
    <property type="nucleotide sequence ID" value="NZ_BAABAT010000037.1"/>
</dbReference>
<dbReference type="PANTHER" id="PTHR45766:SF6">
    <property type="entry name" value="SWI_SNF-RELATED MATRIX-ASSOCIATED ACTIN-DEPENDENT REGULATOR OF CHROMATIN SUBFAMILY A-LIKE PROTEIN 1"/>
    <property type="match status" value="1"/>
</dbReference>
<dbReference type="InterPro" id="IPR038718">
    <property type="entry name" value="SNF2-like_sf"/>
</dbReference>
<feature type="domain" description="Helicase C-terminal" evidence="6">
    <location>
        <begin position="599"/>
        <end position="760"/>
    </location>
</feature>
<reference evidence="8" key="1">
    <citation type="journal article" date="2019" name="Int. J. Syst. Evol. Microbiol.">
        <title>The Global Catalogue of Microorganisms (GCM) 10K type strain sequencing project: providing services to taxonomists for standard genome sequencing and annotation.</title>
        <authorList>
            <consortium name="The Broad Institute Genomics Platform"/>
            <consortium name="The Broad Institute Genome Sequencing Center for Infectious Disease"/>
            <person name="Wu L."/>
            <person name="Ma J."/>
        </authorList>
    </citation>
    <scope>NUCLEOTIDE SEQUENCE [LARGE SCALE GENOMIC DNA]</scope>
    <source>
        <strain evidence="8">JCM 17441</strain>
    </source>
</reference>
<dbReference type="Pfam" id="PF00176">
    <property type="entry name" value="SNF2-rel_dom"/>
    <property type="match status" value="1"/>
</dbReference>
<dbReference type="PROSITE" id="PS51194">
    <property type="entry name" value="HELICASE_CTER"/>
    <property type="match status" value="1"/>
</dbReference>
<keyword evidence="3" id="KW-0347">Helicase</keyword>
<evidence type="ECO:0000313" key="7">
    <source>
        <dbReference type="EMBL" id="GAA4259690.1"/>
    </source>
</evidence>
<dbReference type="SMART" id="SM00490">
    <property type="entry name" value="HELICc"/>
    <property type="match status" value="1"/>
</dbReference>
<name>A0ABP8DMT3_9ACTN</name>
<dbReference type="EMBL" id="BAABAT010000037">
    <property type="protein sequence ID" value="GAA4259690.1"/>
    <property type="molecule type" value="Genomic_DNA"/>
</dbReference>
<dbReference type="InterPro" id="IPR014001">
    <property type="entry name" value="Helicase_ATP-bd"/>
</dbReference>
<evidence type="ECO:0000256" key="3">
    <source>
        <dbReference type="ARBA" id="ARBA00022806"/>
    </source>
</evidence>
<accession>A0ABP8DMT3</accession>
<keyword evidence="8" id="KW-1185">Reference proteome</keyword>
<evidence type="ECO:0000256" key="1">
    <source>
        <dbReference type="ARBA" id="ARBA00022741"/>
    </source>
</evidence>
<keyword evidence="2" id="KW-0378">Hydrolase</keyword>
<dbReference type="InterPro" id="IPR001650">
    <property type="entry name" value="Helicase_C-like"/>
</dbReference>
<sequence length="1120" mass="125322">MADDDLRYKPPHGDLGWLNPLQPASCLVMGDVPEHERDTVLQIAPSVRAAAPSGIARRLLHQGTYAFEVGGVWHIVLVAAGLEPRSPDGGRSRYVEDGHLSFARIFYEDSWDNAAPFAGRPGLSAGAVVRPKGTDSVGRIRRVIAVPGGYEYEVDIQGTVSSYSEEALVPVAGDPRDPAFWLQQPPANAADISLTLTWTKLHHPLTDVLYSFASSKTVFRPYQFKPVLKMLTGSSGRILIADEVGLGKTIEAGLIWSELEQRSRLERVLVVAPAALTLKWKTEMERRFDRSLPALKPRDLAELLDRLRDGAEPEIRGVMSLESLRTADVLEVLEELQPRFDLIIVDEAHYLRNRESKTHALGRLLASLADYLVFLSATPLNLGTDDLFNLMHLLDADNFGDKAVFDAQLWPNELLNSVARSLLREGRHSPRKLVAELDRLAGLEFGASVTDRPDFAILRDLLDVERPLRPDEIARARRLLADLNVLGGVLTRTRKAEVPDAKAAREARSIDVEWTDAERRYYEAVMAWCMARALESGSPPGFVMQMPLRQAASCIPASQRLIQRREPHLFAESFDDFDEEPDETPTQIPNSEILRRPIPVDSKYEKLQEELLRIRQAGLRQMMIFSFFRGTLAYLAEQLKQHFTVAVMDGGVPLPHREQIMREFREGRFEILLLSEVGSEGLDFEFCNVLVNYDLPWNPMRVEQRIGRLDRFGQQHEKIFIYNMHVPGTIETDIFQRLYDRIGVFQNSIGELEPILRDKIGDISKRVLDPKLDAAGRQHEVDRIVVALEQRRHDADDLKNSRAYLSGLDDLLVEGMTADGPGNGRFIGPAEICRMIDELLVRVGGRREDVDANGVFRIVGSPGLATKLRLHRSTDDGSRYSRSKLAALMQDGTPLDCTFKPEVASRYNVELVSARHPLVRIALEVLDAETLSLPRFGSVCVKGLPSGRRYLVSLDLAVTTGLRPLCELWATAIDVDTRQVSAGVGEALLQSLAEGDLGDGPSFAPTDTEHLLRLAKDELSARRRKTERLRAQENAALVEGRIRARESSLDLQIRKTIELIGQLQAQHRSRSIIRLNDGWLRRLRENRRDVRDRLIGSKELSLSLTSVAVVIASAAAPSPC</sequence>
<dbReference type="InterPro" id="IPR000330">
    <property type="entry name" value="SNF2_N"/>
</dbReference>
<dbReference type="SUPFAM" id="SSF52540">
    <property type="entry name" value="P-loop containing nucleoside triphosphate hydrolases"/>
    <property type="match status" value="2"/>
</dbReference>
<dbReference type="PANTHER" id="PTHR45766">
    <property type="entry name" value="DNA ANNEALING HELICASE AND ENDONUCLEASE ZRANB3 FAMILY MEMBER"/>
    <property type="match status" value="1"/>
</dbReference>